<gene>
    <name evidence="1" type="ORF">SSCH_2390001</name>
</gene>
<reference evidence="2" key="1">
    <citation type="submission" date="2015-01" db="EMBL/GenBank/DDBJ databases">
        <authorList>
            <person name="Manzoor Shahid"/>
            <person name="Zubair Saima"/>
        </authorList>
    </citation>
    <scope>NUCLEOTIDE SEQUENCE [LARGE SCALE GENOMIC DNA]</scope>
    <source>
        <strain evidence="2">Sp3</strain>
    </source>
</reference>
<dbReference type="OrthoDB" id="464420at2"/>
<proteinExistence type="predicted"/>
<keyword evidence="2" id="KW-1185">Reference proteome</keyword>
<protein>
    <submittedName>
        <fullName evidence="1">Uncharacterized protein</fullName>
    </submittedName>
</protein>
<organism evidence="1 2">
    <name type="scientific">Syntrophaceticus schinkii</name>
    <dbReference type="NCBI Taxonomy" id="499207"/>
    <lineage>
        <taxon>Bacteria</taxon>
        <taxon>Bacillati</taxon>
        <taxon>Bacillota</taxon>
        <taxon>Clostridia</taxon>
        <taxon>Thermoanaerobacterales</taxon>
        <taxon>Thermoanaerobacterales Family III. Incertae Sedis</taxon>
        <taxon>Syntrophaceticus</taxon>
    </lineage>
</organism>
<evidence type="ECO:0000313" key="1">
    <source>
        <dbReference type="EMBL" id="CEO88677.1"/>
    </source>
</evidence>
<dbReference type="RefSeq" id="WP_044664783.1">
    <property type="nucleotide sequence ID" value="NZ_CDRZ01000156.1"/>
</dbReference>
<evidence type="ECO:0000313" key="2">
    <source>
        <dbReference type="Proteomes" id="UP000046155"/>
    </source>
</evidence>
<dbReference type="AlphaFoldDB" id="A0A0B7MLX3"/>
<accession>A0A0B7MLX3</accession>
<name>A0A0B7MLX3_9FIRM</name>
<sequence>MGGGEAASWETADTSIRFSRSCCTPEGTPGCELLRFSGIITEEDAQAMSQAIEEGCEQVDTDEW</sequence>
<dbReference type="Proteomes" id="UP000046155">
    <property type="component" value="Unassembled WGS sequence"/>
</dbReference>
<dbReference type="EMBL" id="CDRZ01000156">
    <property type="protein sequence ID" value="CEO88677.1"/>
    <property type="molecule type" value="Genomic_DNA"/>
</dbReference>